<dbReference type="Proteomes" id="UP000053097">
    <property type="component" value="Unassembled WGS sequence"/>
</dbReference>
<sequence>MRWPGLKNIRQTEMHKGYLSVEELIDVRVNCKKELPHLLAQMSEKYYHNGSDEFLKEKLKFHGNRPFQCFLPFRTVFHEGFLNNEIFDMEEFNFLVYPPKTTHHLNYYLVMDELTSLNDRWKSVYKDNLTNIYYGRILLTYLRHHYLENVWEEFINRPPKHQLLEELLEEVITFIIQWFHPEKNVSCSHIDMDLDNIAQQVMKLLKVEDPKHPIFSASREQFSSWKYNNIYENQWNNSEGRQIINILFNILLYKLSTQLNCNESNQEVFEEDRWMDRLLHLVEECLSISQTLYMTGKEDVFKFVDELEKRKIFLCKIMGELGERKLFKKYLEKLNTPTPINSCQLGEYFSEFQGTYYIPNKMLATEYPDDPKMGVSHKDKKLSSAGRSE</sequence>
<name>A0A026WQZ7_OOCBI</name>
<protein>
    <submittedName>
        <fullName evidence="2">Uncharacterized protein</fullName>
    </submittedName>
</protein>
<feature type="region of interest" description="Disordered" evidence="1">
    <location>
        <begin position="369"/>
        <end position="389"/>
    </location>
</feature>
<dbReference type="AlphaFoldDB" id="A0A026WQZ7"/>
<organism evidence="2 3">
    <name type="scientific">Ooceraea biroi</name>
    <name type="common">Clonal raider ant</name>
    <name type="synonym">Cerapachys biroi</name>
    <dbReference type="NCBI Taxonomy" id="2015173"/>
    <lineage>
        <taxon>Eukaryota</taxon>
        <taxon>Metazoa</taxon>
        <taxon>Ecdysozoa</taxon>
        <taxon>Arthropoda</taxon>
        <taxon>Hexapoda</taxon>
        <taxon>Insecta</taxon>
        <taxon>Pterygota</taxon>
        <taxon>Neoptera</taxon>
        <taxon>Endopterygota</taxon>
        <taxon>Hymenoptera</taxon>
        <taxon>Apocrita</taxon>
        <taxon>Aculeata</taxon>
        <taxon>Formicoidea</taxon>
        <taxon>Formicidae</taxon>
        <taxon>Dorylinae</taxon>
        <taxon>Ooceraea</taxon>
    </lineage>
</organism>
<keyword evidence="3" id="KW-1185">Reference proteome</keyword>
<evidence type="ECO:0000313" key="3">
    <source>
        <dbReference type="Proteomes" id="UP000053097"/>
    </source>
</evidence>
<dbReference type="OrthoDB" id="28868at2759"/>
<dbReference type="EMBL" id="KK107124">
    <property type="protein sequence ID" value="EZA58455.1"/>
    <property type="molecule type" value="Genomic_DNA"/>
</dbReference>
<accession>A0A026WQZ7</accession>
<reference evidence="2 3" key="1">
    <citation type="journal article" date="2014" name="Curr. Biol.">
        <title>The genome of the clonal raider ant Cerapachys biroi.</title>
        <authorList>
            <person name="Oxley P.R."/>
            <person name="Ji L."/>
            <person name="Fetter-Pruneda I."/>
            <person name="McKenzie S.K."/>
            <person name="Li C."/>
            <person name="Hu H."/>
            <person name="Zhang G."/>
            <person name="Kronauer D.J."/>
        </authorList>
    </citation>
    <scope>NUCLEOTIDE SEQUENCE [LARGE SCALE GENOMIC DNA]</scope>
</reference>
<evidence type="ECO:0000256" key="1">
    <source>
        <dbReference type="SAM" id="MobiDB-lite"/>
    </source>
</evidence>
<evidence type="ECO:0000313" key="2">
    <source>
        <dbReference type="EMBL" id="EZA58455.1"/>
    </source>
</evidence>
<proteinExistence type="predicted"/>
<gene>
    <name evidence="2" type="ORF">X777_00515</name>
</gene>